<evidence type="ECO:0000256" key="7">
    <source>
        <dbReference type="ARBA" id="ARBA00023033"/>
    </source>
</evidence>
<dbReference type="Proteomes" id="UP000633263">
    <property type="component" value="Unassembled WGS sequence"/>
</dbReference>
<evidence type="ECO:0000256" key="4">
    <source>
        <dbReference type="ARBA" id="ARBA00022630"/>
    </source>
</evidence>
<name>A0ABQ2CPZ7_9GAMM</name>
<dbReference type="PANTHER" id="PTHR43876">
    <property type="entry name" value="UBIQUINONE BIOSYNTHESIS MONOOXYGENASE COQ6, MITOCHONDRIAL"/>
    <property type="match status" value="1"/>
</dbReference>
<dbReference type="InterPro" id="IPR036188">
    <property type="entry name" value="FAD/NAD-bd_sf"/>
</dbReference>
<dbReference type="InterPro" id="IPR002938">
    <property type="entry name" value="FAD-bd"/>
</dbReference>
<evidence type="ECO:0000256" key="5">
    <source>
        <dbReference type="ARBA" id="ARBA00022827"/>
    </source>
</evidence>
<evidence type="ECO:0000256" key="1">
    <source>
        <dbReference type="ARBA" id="ARBA00001974"/>
    </source>
</evidence>
<gene>
    <name evidence="9" type="ORF">GCM10009083_18420</name>
</gene>
<keyword evidence="6" id="KW-0560">Oxidoreductase</keyword>
<reference evidence="10" key="1">
    <citation type="journal article" date="2019" name="Int. J. Syst. Evol. Microbiol.">
        <title>The Global Catalogue of Microorganisms (GCM) 10K type strain sequencing project: providing services to taxonomists for standard genome sequencing and annotation.</title>
        <authorList>
            <consortium name="The Broad Institute Genomics Platform"/>
            <consortium name="The Broad Institute Genome Sequencing Center for Infectious Disease"/>
            <person name="Wu L."/>
            <person name="Ma J."/>
        </authorList>
    </citation>
    <scope>NUCLEOTIDE SEQUENCE [LARGE SCALE GENOMIC DNA]</scope>
    <source>
        <strain evidence="10">JCM 11590</strain>
    </source>
</reference>
<dbReference type="SUPFAM" id="SSF51905">
    <property type="entry name" value="FAD/NAD(P)-binding domain"/>
    <property type="match status" value="1"/>
</dbReference>
<feature type="domain" description="FAD-binding" evidence="8">
    <location>
        <begin position="15"/>
        <end position="356"/>
    </location>
</feature>
<protein>
    <submittedName>
        <fullName evidence="9">2-octaprenyl-3-methyl-6-methoxy-1,4-benzoquinol hydroxylase</fullName>
    </submittedName>
</protein>
<dbReference type="PANTHER" id="PTHR43876:SF7">
    <property type="entry name" value="UBIQUINONE BIOSYNTHESIS MONOOXYGENASE COQ6, MITOCHONDRIAL"/>
    <property type="match status" value="1"/>
</dbReference>
<dbReference type="EMBL" id="BMNN01000003">
    <property type="protein sequence ID" value="GGJ01896.1"/>
    <property type="molecule type" value="Genomic_DNA"/>
</dbReference>
<dbReference type="InterPro" id="IPR018168">
    <property type="entry name" value="Ubi_Hdrlase_CS"/>
</dbReference>
<dbReference type="InterPro" id="IPR010971">
    <property type="entry name" value="UbiH/COQ6"/>
</dbReference>
<comment type="caution">
    <text evidence="9">The sequence shown here is derived from an EMBL/GenBank/DDBJ whole genome shotgun (WGS) entry which is preliminary data.</text>
</comment>
<dbReference type="Pfam" id="PF01494">
    <property type="entry name" value="FAD_binding_3"/>
    <property type="match status" value="1"/>
</dbReference>
<dbReference type="InterPro" id="IPR051205">
    <property type="entry name" value="UbiH/COQ6_monooxygenase"/>
</dbReference>
<keyword evidence="4" id="KW-0285">Flavoprotein</keyword>
<dbReference type="PROSITE" id="PS01304">
    <property type="entry name" value="UBIH"/>
    <property type="match status" value="1"/>
</dbReference>
<sequence length="423" mass="46004">MNPQQNGGAMAQQFDLIVVGAGMVGATLARALADAPLRVALLDGMQLDAPLRARATGSGYDPRVSALSAASENILARLDAWSRIDPAYRSPYRHMCVWDGAGTGQVNFDAAALGENRLGHIVENWRVQQAVLESLGQTDVQLLGGRQVSGLTRDDELWTLELADGERLQAPLVVAADGARSRLRELAGFAMREWDYLHHAVVTTVRTGNSHAATAWQSFLDTGPLAFLPLNDRDGQHYCSIVWSLLPDQAQRVMQLDDPAFLAELEAAIEGRLGPVLEADPRHCIPLRQRHARRYVQPGLALIGDAAHSIHPLAGQGVNLGLLDVAELAQVIRAALVRGEDIASLAVLQRYERRRMGANLAMMAAMEGFQRLFHADALPLRWLRNTGMRWVDGMDGLKAGIVRRALGLEGELPELARSTDQAG</sequence>
<dbReference type="PRINTS" id="PR00420">
    <property type="entry name" value="RNGMNOXGNASE"/>
</dbReference>
<evidence type="ECO:0000256" key="6">
    <source>
        <dbReference type="ARBA" id="ARBA00023002"/>
    </source>
</evidence>
<evidence type="ECO:0000313" key="10">
    <source>
        <dbReference type="Proteomes" id="UP000633263"/>
    </source>
</evidence>
<dbReference type="NCBIfam" id="TIGR01988">
    <property type="entry name" value="Ubi-OHases"/>
    <property type="match status" value="1"/>
</dbReference>
<comment type="pathway">
    <text evidence="2">Cofactor biosynthesis; ubiquinone biosynthesis.</text>
</comment>
<keyword evidence="7" id="KW-0503">Monooxygenase</keyword>
<evidence type="ECO:0000256" key="3">
    <source>
        <dbReference type="ARBA" id="ARBA00005349"/>
    </source>
</evidence>
<accession>A0ABQ2CPZ7</accession>
<dbReference type="Gene3D" id="3.50.50.60">
    <property type="entry name" value="FAD/NAD(P)-binding domain"/>
    <property type="match status" value="2"/>
</dbReference>
<comment type="cofactor">
    <cofactor evidence="1">
        <name>FAD</name>
        <dbReference type="ChEBI" id="CHEBI:57692"/>
    </cofactor>
</comment>
<keyword evidence="10" id="KW-1185">Reference proteome</keyword>
<evidence type="ECO:0000259" key="8">
    <source>
        <dbReference type="Pfam" id="PF01494"/>
    </source>
</evidence>
<organism evidence="9 10">
    <name type="scientific">Halopseudomonas pertucinogena</name>
    <dbReference type="NCBI Taxonomy" id="86175"/>
    <lineage>
        <taxon>Bacteria</taxon>
        <taxon>Pseudomonadati</taxon>
        <taxon>Pseudomonadota</taxon>
        <taxon>Gammaproteobacteria</taxon>
        <taxon>Pseudomonadales</taxon>
        <taxon>Pseudomonadaceae</taxon>
        <taxon>Halopseudomonas</taxon>
    </lineage>
</organism>
<evidence type="ECO:0000313" key="9">
    <source>
        <dbReference type="EMBL" id="GGJ01896.1"/>
    </source>
</evidence>
<keyword evidence="5" id="KW-0274">FAD</keyword>
<comment type="similarity">
    <text evidence="3">Belongs to the UbiH/COQ6 family.</text>
</comment>
<evidence type="ECO:0000256" key="2">
    <source>
        <dbReference type="ARBA" id="ARBA00004749"/>
    </source>
</evidence>
<proteinExistence type="inferred from homology"/>